<organism evidence="2">
    <name type="scientific">Setaria italica</name>
    <name type="common">Foxtail millet</name>
    <name type="synonym">Panicum italicum</name>
    <dbReference type="NCBI Taxonomy" id="4555"/>
    <lineage>
        <taxon>Eukaryota</taxon>
        <taxon>Viridiplantae</taxon>
        <taxon>Streptophyta</taxon>
        <taxon>Embryophyta</taxon>
        <taxon>Tracheophyta</taxon>
        <taxon>Spermatophyta</taxon>
        <taxon>Magnoliopsida</taxon>
        <taxon>Liliopsida</taxon>
        <taxon>Poales</taxon>
        <taxon>Poaceae</taxon>
        <taxon>PACMAD clade</taxon>
        <taxon>Panicoideae</taxon>
        <taxon>Panicodae</taxon>
        <taxon>Paniceae</taxon>
        <taxon>Cenchrinae</taxon>
        <taxon>Setaria</taxon>
    </lineage>
</organism>
<evidence type="ECO:0008006" key="3">
    <source>
        <dbReference type="Google" id="ProtNLM"/>
    </source>
</evidence>
<proteinExistence type="predicted"/>
<gene>
    <name evidence="2" type="ORF">SETIT_3G360800v2</name>
</gene>
<reference evidence="2" key="1">
    <citation type="journal article" date="2012" name="Nat. Biotechnol.">
        <title>Reference genome sequence of the model plant Setaria.</title>
        <authorList>
            <person name="Bennetzen J.L."/>
            <person name="Schmutz J."/>
            <person name="Wang H."/>
            <person name="Percifield R."/>
            <person name="Hawkins J."/>
            <person name="Pontaroli A.C."/>
            <person name="Estep M."/>
            <person name="Feng L."/>
            <person name="Vaughn J.N."/>
            <person name="Grimwood J."/>
            <person name="Jenkins J."/>
            <person name="Barry K."/>
            <person name="Lindquist E."/>
            <person name="Hellsten U."/>
            <person name="Deshpande S."/>
            <person name="Wang X."/>
            <person name="Wu X."/>
            <person name="Mitros T."/>
            <person name="Triplett J."/>
            <person name="Yang X."/>
            <person name="Ye C.Y."/>
            <person name="Mauro-Herrera M."/>
            <person name="Wang L."/>
            <person name="Li P."/>
            <person name="Sharma M."/>
            <person name="Sharma R."/>
            <person name="Ronald P.C."/>
            <person name="Panaud O."/>
            <person name="Kellogg E.A."/>
            <person name="Brutnell T.P."/>
            <person name="Doust A.N."/>
            <person name="Tuskan G.A."/>
            <person name="Rokhsar D."/>
            <person name="Devos K.M."/>
        </authorList>
    </citation>
    <scope>NUCLEOTIDE SEQUENCE [LARGE SCALE GENOMIC DNA]</scope>
    <source>
        <strain evidence="2">Yugu1</strain>
    </source>
</reference>
<reference evidence="2" key="2">
    <citation type="submission" date="2015-07" db="EMBL/GenBank/DDBJ databases">
        <authorList>
            <person name="Noorani M."/>
        </authorList>
    </citation>
    <scope>NUCLEOTIDE SEQUENCE</scope>
    <source>
        <strain evidence="2">Yugu1</strain>
    </source>
</reference>
<sequence length="116" mass="12742">MAPCRFCKHQGVAAGGLALLAALVVIGLALPGGAAAQQRGQDIDKNIEEACRRFTDGSSKKFFCVQREREIQLSNMDPCERFFQRFAFHDTTLITSEDARGCLQAIKTCTVSCQKQ</sequence>
<evidence type="ECO:0000313" key="2">
    <source>
        <dbReference type="EMBL" id="RCV19145.1"/>
    </source>
</evidence>
<dbReference type="AlphaFoldDB" id="A0A368QMD9"/>
<feature type="chain" id="PRO_5016753981" description="Pectinesterase inhibitor domain-containing protein" evidence="1">
    <location>
        <begin position="37"/>
        <end position="116"/>
    </location>
</feature>
<evidence type="ECO:0000256" key="1">
    <source>
        <dbReference type="SAM" id="SignalP"/>
    </source>
</evidence>
<accession>A0A368QMD9</accession>
<protein>
    <recommendedName>
        <fullName evidence="3">Pectinesterase inhibitor domain-containing protein</fullName>
    </recommendedName>
</protein>
<dbReference type="EMBL" id="CM003530">
    <property type="protein sequence ID" value="RCV19145.1"/>
    <property type="molecule type" value="Genomic_DNA"/>
</dbReference>
<feature type="signal peptide" evidence="1">
    <location>
        <begin position="1"/>
        <end position="36"/>
    </location>
</feature>
<keyword evidence="1" id="KW-0732">Signal</keyword>
<name>A0A368QMD9_SETIT</name>